<evidence type="ECO:0000313" key="1">
    <source>
        <dbReference type="EMBL" id="KAJ7347759.1"/>
    </source>
</evidence>
<comment type="caution">
    <text evidence="1">The sequence shown here is derived from an EMBL/GenBank/DDBJ whole genome shotgun (WGS) entry which is preliminary data.</text>
</comment>
<protein>
    <submittedName>
        <fullName evidence="1">Uncharacterized protein</fullName>
    </submittedName>
</protein>
<gene>
    <name evidence="1" type="ORF">DFH08DRAFT_866543</name>
</gene>
<proteinExistence type="predicted"/>
<name>A0AAD7A1Q9_9AGAR</name>
<dbReference type="Proteomes" id="UP001218218">
    <property type="component" value="Unassembled WGS sequence"/>
</dbReference>
<reference evidence="1" key="1">
    <citation type="submission" date="2023-03" db="EMBL/GenBank/DDBJ databases">
        <title>Massive genome expansion in bonnet fungi (Mycena s.s.) driven by repeated elements and novel gene families across ecological guilds.</title>
        <authorList>
            <consortium name="Lawrence Berkeley National Laboratory"/>
            <person name="Harder C.B."/>
            <person name="Miyauchi S."/>
            <person name="Viragh M."/>
            <person name="Kuo A."/>
            <person name="Thoen E."/>
            <person name="Andreopoulos B."/>
            <person name="Lu D."/>
            <person name="Skrede I."/>
            <person name="Drula E."/>
            <person name="Henrissat B."/>
            <person name="Morin E."/>
            <person name="Kohler A."/>
            <person name="Barry K."/>
            <person name="LaButti K."/>
            <person name="Morin E."/>
            <person name="Salamov A."/>
            <person name="Lipzen A."/>
            <person name="Mereny Z."/>
            <person name="Hegedus B."/>
            <person name="Baldrian P."/>
            <person name="Stursova M."/>
            <person name="Weitz H."/>
            <person name="Taylor A."/>
            <person name="Grigoriev I.V."/>
            <person name="Nagy L.G."/>
            <person name="Martin F."/>
            <person name="Kauserud H."/>
        </authorList>
    </citation>
    <scope>NUCLEOTIDE SEQUENCE</scope>
    <source>
        <strain evidence="1">CBHHK002</strain>
    </source>
</reference>
<dbReference type="AlphaFoldDB" id="A0AAD7A1Q9"/>
<evidence type="ECO:0000313" key="2">
    <source>
        <dbReference type="Proteomes" id="UP001218218"/>
    </source>
</evidence>
<organism evidence="1 2">
    <name type="scientific">Mycena albidolilacea</name>
    <dbReference type="NCBI Taxonomy" id="1033008"/>
    <lineage>
        <taxon>Eukaryota</taxon>
        <taxon>Fungi</taxon>
        <taxon>Dikarya</taxon>
        <taxon>Basidiomycota</taxon>
        <taxon>Agaricomycotina</taxon>
        <taxon>Agaricomycetes</taxon>
        <taxon>Agaricomycetidae</taxon>
        <taxon>Agaricales</taxon>
        <taxon>Marasmiineae</taxon>
        <taxon>Mycenaceae</taxon>
        <taxon>Mycena</taxon>
    </lineage>
</organism>
<sequence>LYGAAYVTLVFRNVHPRYYSGEPIQGFLYYHVPYPSQFLSVSLRFRCTPYRNPDNFHAGSDLSDRYGLAWNISLPRMVSRPRFTAVLDHLISQDKLLTEEQLRTAKN</sequence>
<dbReference type="EMBL" id="JARIHO010000018">
    <property type="protein sequence ID" value="KAJ7347759.1"/>
    <property type="molecule type" value="Genomic_DNA"/>
</dbReference>
<keyword evidence="2" id="KW-1185">Reference proteome</keyword>
<feature type="non-terminal residue" evidence="1">
    <location>
        <position position="1"/>
    </location>
</feature>
<accession>A0AAD7A1Q9</accession>